<proteinExistence type="predicted"/>
<comment type="caution">
    <text evidence="2">The sequence shown here is derived from an EMBL/GenBank/DDBJ whole genome shotgun (WGS) entry which is preliminary data.</text>
</comment>
<reference evidence="2 3" key="1">
    <citation type="journal article" date="2017" name="Front. Microbiol.">
        <title>New Insights into the Diversity of the Genus Faecalibacterium.</title>
        <authorList>
            <person name="Benevides L."/>
            <person name="Burman S."/>
            <person name="Martin R."/>
            <person name="Robert V."/>
            <person name="Thomas M."/>
            <person name="Miquel S."/>
            <person name="Chain F."/>
            <person name="Sokol H."/>
            <person name="Bermudez-Humaran L.G."/>
            <person name="Morrison M."/>
            <person name="Langella P."/>
            <person name="Azevedo V.A."/>
            <person name="Chatel J.M."/>
            <person name="Soares S."/>
        </authorList>
    </citation>
    <scope>NUCLEOTIDE SEQUENCE [LARGE SCALE GENOMIC DNA]</scope>
    <source>
        <strain evidence="2 3">AHMP21</strain>
    </source>
</reference>
<organism evidence="2 3">
    <name type="scientific">Faecalibacterium prausnitzii</name>
    <dbReference type="NCBI Taxonomy" id="853"/>
    <lineage>
        <taxon>Bacteria</taxon>
        <taxon>Bacillati</taxon>
        <taxon>Bacillota</taxon>
        <taxon>Clostridia</taxon>
        <taxon>Eubacteriales</taxon>
        <taxon>Oscillospiraceae</taxon>
        <taxon>Faecalibacterium</taxon>
    </lineage>
</organism>
<evidence type="ECO:0000256" key="1">
    <source>
        <dbReference type="SAM" id="MobiDB-lite"/>
    </source>
</evidence>
<dbReference type="RefSeq" id="WP_097771738.1">
    <property type="nucleotide sequence ID" value="NZ_CP065380.1"/>
</dbReference>
<dbReference type="EMBL" id="NOUW01000039">
    <property type="protein sequence ID" value="PDX88392.1"/>
    <property type="molecule type" value="Genomic_DNA"/>
</dbReference>
<dbReference type="Proteomes" id="UP000220438">
    <property type="component" value="Unassembled WGS sequence"/>
</dbReference>
<evidence type="ECO:0000313" key="3">
    <source>
        <dbReference type="Proteomes" id="UP000220438"/>
    </source>
</evidence>
<evidence type="ECO:0000313" key="2">
    <source>
        <dbReference type="EMBL" id="PDX88392.1"/>
    </source>
</evidence>
<sequence>MDVIAALEAIMHQNTAYYQSDFAFDIKMLREAARSDQPEDKLLLWLSRPSGTFCFRERDVLLKDTQAYNTWKFCGEQTHDRILAYAVELTGAANGTVQGNLYELDYQQHFQHIRDAALPVGANRLIYESGMREIGPKEHFDSRPDKYFGAFVRHETQTRDPELLQTAIRQEQRSRESAQPGDFKEHLAALHTGLIEAEAQRIVADMKRLAAPNSPDKNHFMVEVSLYFTKLASSRDTDQLIAMLPYKSLHLSSVKDRFGIYALIDKNENREKGIRKPRASVRKQLSETKQAASPKRAAARSKQHEMEV</sequence>
<feature type="region of interest" description="Disordered" evidence="1">
    <location>
        <begin position="273"/>
        <end position="308"/>
    </location>
</feature>
<gene>
    <name evidence="2" type="ORF">CHR61_13250</name>
</gene>
<accession>A0A2A7BAU1</accession>
<protein>
    <submittedName>
        <fullName evidence="2">Uncharacterized protein</fullName>
    </submittedName>
</protein>
<dbReference type="AlphaFoldDB" id="A0A2A7BAU1"/>
<name>A0A2A7BAU1_9FIRM</name>